<organism evidence="1">
    <name type="scientific">Siphoviridae sp. ctyg07</name>
    <dbReference type="NCBI Taxonomy" id="2825747"/>
    <lineage>
        <taxon>Viruses</taxon>
        <taxon>Duplodnaviria</taxon>
        <taxon>Heunggongvirae</taxon>
        <taxon>Uroviricota</taxon>
        <taxon>Caudoviricetes</taxon>
    </lineage>
</organism>
<accession>A0A8S5VCH3</accession>
<evidence type="ECO:0000313" key="1">
    <source>
        <dbReference type="EMBL" id="DAG04397.1"/>
    </source>
</evidence>
<dbReference type="EMBL" id="BK016243">
    <property type="protein sequence ID" value="DAG04397.1"/>
    <property type="molecule type" value="Genomic_DNA"/>
</dbReference>
<protein>
    <submittedName>
        <fullName evidence="1">Tail protein</fullName>
    </submittedName>
</protein>
<proteinExistence type="predicted"/>
<sequence>MSSEYSLNGVDLDRPGKWRVMQGTLLPAVPAPRLTSTEVPFRSGILDGAGLKVDTFKVTVAFMVEGADRADLDRNFQALMAVLRASNKLATLQHHPVGVSPRDALVRLVSVSQPAWRYGEWAIDTTVVFEAVEGVWRDATTIETQLDDLSRLAGGAAPIPDAILKLKPTANVVTIKDVTSGTSLTWRGVMEQDQRLLVDVGKYSAWRQVSERWYPLQEAFDASAEISMSPEGLQLTPNHEGKIVLQVTGTTGAIQARRAY</sequence>
<reference evidence="1" key="1">
    <citation type="journal article" date="2021" name="Proc. Natl. Acad. Sci. U.S.A.">
        <title>A Catalog of Tens of Thousands of Viruses from Human Metagenomes Reveals Hidden Associations with Chronic Diseases.</title>
        <authorList>
            <person name="Tisza M.J."/>
            <person name="Buck C.B."/>
        </authorList>
    </citation>
    <scope>NUCLEOTIDE SEQUENCE</scope>
    <source>
        <strain evidence="1">Ctyg07</strain>
    </source>
</reference>
<name>A0A8S5VCH3_9CAUD</name>